<dbReference type="InterPro" id="IPR037215">
    <property type="entry name" value="GUN4-like_sf"/>
</dbReference>
<name>A0A1M7RLE1_9ACTN</name>
<dbReference type="InterPro" id="IPR000157">
    <property type="entry name" value="TIR_dom"/>
</dbReference>
<evidence type="ECO:0000313" key="4">
    <source>
        <dbReference type="Proteomes" id="UP000184440"/>
    </source>
</evidence>
<gene>
    <name evidence="3" type="ORF">SAMN05443668_12079</name>
</gene>
<evidence type="ECO:0000259" key="2">
    <source>
        <dbReference type="Pfam" id="PF13676"/>
    </source>
</evidence>
<dbReference type="STRING" id="134849.SAMN05443668_12079"/>
<dbReference type="Gene3D" id="1.25.40.620">
    <property type="match status" value="1"/>
</dbReference>
<dbReference type="EMBL" id="FRCS01000020">
    <property type="protein sequence ID" value="SHN47123.1"/>
    <property type="molecule type" value="Genomic_DNA"/>
</dbReference>
<dbReference type="AlphaFoldDB" id="A0A1M7RLE1"/>
<proteinExistence type="predicted"/>
<dbReference type="GO" id="GO:0007165">
    <property type="term" value="P:signal transduction"/>
    <property type="evidence" value="ECO:0007669"/>
    <property type="project" value="InterPro"/>
</dbReference>
<dbReference type="SUPFAM" id="SSF140869">
    <property type="entry name" value="GUN4-like"/>
    <property type="match status" value="1"/>
</dbReference>
<dbReference type="Proteomes" id="UP000184440">
    <property type="component" value="Unassembled WGS sequence"/>
</dbReference>
<sequence>MRLAHHLRVHDLSVWIDADIRWGTSFTRAINSHIRQALAILVVMSPEAEKSEWVEREILEGQRSDRQFLPILLRGDRFFLLAATHYFDARGDRLPGRAEVEQLRELSEKALTGANDAPTIVLPQAPADDLVRTPASGAALRRIEAHLAGGETAHADILTTALLLDSVGRLSHGWLRQDDGDALPRALLDEVDALWARHSSGGFGFRAQARWRVSRPPDAGDELTVRDFSRMATALGWRTGGGATPRYGLFVERGQGRPGFFPTLRNPQLERYPSWHDQWMRTVLAVHRHLPAGGARW</sequence>
<dbReference type="Pfam" id="PF05419">
    <property type="entry name" value="GUN4"/>
    <property type="match status" value="1"/>
</dbReference>
<dbReference type="InterPro" id="IPR035897">
    <property type="entry name" value="Toll_tir_struct_dom_sf"/>
</dbReference>
<accession>A0A1M7RLE1</accession>
<dbReference type="OrthoDB" id="4961576at2"/>
<organism evidence="3 4">
    <name type="scientific">Cryptosporangium aurantiacum</name>
    <dbReference type="NCBI Taxonomy" id="134849"/>
    <lineage>
        <taxon>Bacteria</taxon>
        <taxon>Bacillati</taxon>
        <taxon>Actinomycetota</taxon>
        <taxon>Actinomycetes</taxon>
        <taxon>Cryptosporangiales</taxon>
        <taxon>Cryptosporangiaceae</taxon>
        <taxon>Cryptosporangium</taxon>
    </lineage>
</organism>
<feature type="domain" description="TIR" evidence="2">
    <location>
        <begin position="2"/>
        <end position="103"/>
    </location>
</feature>
<evidence type="ECO:0000259" key="1">
    <source>
        <dbReference type="Pfam" id="PF05419"/>
    </source>
</evidence>
<feature type="domain" description="GUN4-like" evidence="1">
    <location>
        <begin position="140"/>
        <end position="241"/>
    </location>
</feature>
<evidence type="ECO:0000313" key="3">
    <source>
        <dbReference type="EMBL" id="SHN47123.1"/>
    </source>
</evidence>
<reference evidence="3 4" key="1">
    <citation type="submission" date="2016-11" db="EMBL/GenBank/DDBJ databases">
        <authorList>
            <person name="Jaros S."/>
            <person name="Januszkiewicz K."/>
            <person name="Wedrychowicz H."/>
        </authorList>
    </citation>
    <scope>NUCLEOTIDE SEQUENCE [LARGE SCALE GENOMIC DNA]</scope>
    <source>
        <strain evidence="3 4">DSM 46144</strain>
    </source>
</reference>
<dbReference type="Pfam" id="PF13676">
    <property type="entry name" value="TIR_2"/>
    <property type="match status" value="1"/>
</dbReference>
<dbReference type="SUPFAM" id="SSF52200">
    <property type="entry name" value="Toll/Interleukin receptor TIR domain"/>
    <property type="match status" value="1"/>
</dbReference>
<protein>
    <submittedName>
        <fullName evidence="3">GUN4-like</fullName>
    </submittedName>
</protein>
<dbReference type="Gene3D" id="3.40.50.10140">
    <property type="entry name" value="Toll/interleukin-1 receptor homology (TIR) domain"/>
    <property type="match status" value="1"/>
</dbReference>
<keyword evidence="4" id="KW-1185">Reference proteome</keyword>
<dbReference type="InterPro" id="IPR008629">
    <property type="entry name" value="GUN4-like"/>
</dbReference>